<dbReference type="RefSeq" id="WP_150599448.1">
    <property type="nucleotide sequence ID" value="NZ_CABPRW010000004.1"/>
</dbReference>
<dbReference type="Pfam" id="PF11755">
    <property type="entry name" value="DUF3311"/>
    <property type="match status" value="1"/>
</dbReference>
<keyword evidence="1" id="KW-0812">Transmembrane</keyword>
<dbReference type="AlphaFoldDB" id="A0A5E4UDD4"/>
<dbReference type="OrthoDB" id="3628949at2"/>
<dbReference type="Proteomes" id="UP000382577">
    <property type="component" value="Unassembled WGS sequence"/>
</dbReference>
<name>A0A5E4UDD4_9BURK</name>
<proteinExistence type="predicted"/>
<evidence type="ECO:0000313" key="2">
    <source>
        <dbReference type="EMBL" id="VVD97821.1"/>
    </source>
</evidence>
<protein>
    <submittedName>
        <fullName evidence="2">Permease</fullName>
    </submittedName>
</protein>
<keyword evidence="1" id="KW-1133">Transmembrane helix</keyword>
<dbReference type="InterPro" id="IPR021741">
    <property type="entry name" value="DUF3311"/>
</dbReference>
<reference evidence="2 3" key="1">
    <citation type="submission" date="2019-08" db="EMBL/GenBank/DDBJ databases">
        <authorList>
            <person name="Peeters C."/>
        </authorList>
    </citation>
    <scope>NUCLEOTIDE SEQUENCE [LARGE SCALE GENOMIC DNA]</scope>
    <source>
        <strain evidence="2 3">LMG 31113</strain>
    </source>
</reference>
<dbReference type="EMBL" id="CABPRW010000004">
    <property type="protein sequence ID" value="VVD97821.1"/>
    <property type="molecule type" value="Genomic_DNA"/>
</dbReference>
<gene>
    <name evidence="2" type="ORF">PFI31113_01920</name>
</gene>
<accession>A0A5E4UDD4</accession>
<feature type="transmembrane region" description="Helical" evidence="1">
    <location>
        <begin position="34"/>
        <end position="56"/>
    </location>
</feature>
<organism evidence="2 3">
    <name type="scientific">Pandoraea fibrosis</name>
    <dbReference type="NCBI Taxonomy" id="1891094"/>
    <lineage>
        <taxon>Bacteria</taxon>
        <taxon>Pseudomonadati</taxon>
        <taxon>Pseudomonadota</taxon>
        <taxon>Betaproteobacteria</taxon>
        <taxon>Burkholderiales</taxon>
        <taxon>Burkholderiaceae</taxon>
        <taxon>Pandoraea</taxon>
    </lineage>
</organism>
<evidence type="ECO:0000256" key="1">
    <source>
        <dbReference type="SAM" id="Phobius"/>
    </source>
</evidence>
<keyword evidence="1" id="KW-0472">Membrane</keyword>
<sequence length="71" mass="7683">MRPVYLLALLPVLAVLVGPFFVNRVTPYILGMPFLLAWLSGALVMTSVVMAIIFYADKARLESGSAGREGV</sequence>
<evidence type="ECO:0000313" key="3">
    <source>
        <dbReference type="Proteomes" id="UP000382577"/>
    </source>
</evidence>